<feature type="domain" description="UspA" evidence="1">
    <location>
        <begin position="1"/>
        <end position="140"/>
    </location>
</feature>
<dbReference type="CDD" id="cd23659">
    <property type="entry name" value="USP_At3g01520-like"/>
    <property type="match status" value="1"/>
</dbReference>
<reference evidence="3" key="1">
    <citation type="submission" date="2025-08" db="UniProtKB">
        <authorList>
            <consortium name="RefSeq"/>
        </authorList>
    </citation>
    <scope>IDENTIFICATION</scope>
</reference>
<keyword evidence="2" id="KW-1185">Reference proteome</keyword>
<accession>A0ABM1W3H9</accession>
<dbReference type="RefSeq" id="XP_035829222.1">
    <property type="nucleotide sequence ID" value="XM_035973329.1"/>
</dbReference>
<evidence type="ECO:0000259" key="1">
    <source>
        <dbReference type="Pfam" id="PF00582"/>
    </source>
</evidence>
<dbReference type="InterPro" id="IPR006016">
    <property type="entry name" value="UspA"/>
</dbReference>
<dbReference type="InterPro" id="IPR006015">
    <property type="entry name" value="Universal_stress_UspA"/>
</dbReference>
<name>A0ABM1W3H9_APLCA</name>
<protein>
    <submittedName>
        <fullName evidence="3">Universal stress protein in QAH/OAS sulfhydrylase 3'region isoform X2</fullName>
    </submittedName>
</protein>
<dbReference type="Pfam" id="PF00582">
    <property type="entry name" value="Usp"/>
    <property type="match status" value="1"/>
</dbReference>
<dbReference type="Proteomes" id="UP000694888">
    <property type="component" value="Unplaced"/>
</dbReference>
<sequence length="149" mass="16663">MTRTVVIGIDDSEFSEYAFDFYTKQAMLKGDVIILVHVSEYTSLVQAHPVVVTELIKEEEVKVKRLVDRYSEKMKKLHLGGKVKQMAGKSGEAIIAAAREEGAGLIVMGTRGMGKVRRTFLGSVSDYVLHHSEVPVLVCRHPHSEEHKK</sequence>
<dbReference type="PRINTS" id="PR01438">
    <property type="entry name" value="UNVRSLSTRESS"/>
</dbReference>
<gene>
    <name evidence="3" type="primary">LOC101860065</name>
</gene>
<dbReference type="InterPro" id="IPR014729">
    <property type="entry name" value="Rossmann-like_a/b/a_fold"/>
</dbReference>
<evidence type="ECO:0000313" key="2">
    <source>
        <dbReference type="Proteomes" id="UP000694888"/>
    </source>
</evidence>
<dbReference type="PANTHER" id="PTHR46989:SF3">
    <property type="entry name" value="USPA DOMAIN-CONTAINING PROTEIN"/>
    <property type="match status" value="1"/>
</dbReference>
<proteinExistence type="predicted"/>
<organism evidence="2 3">
    <name type="scientific">Aplysia californica</name>
    <name type="common">California sea hare</name>
    <dbReference type="NCBI Taxonomy" id="6500"/>
    <lineage>
        <taxon>Eukaryota</taxon>
        <taxon>Metazoa</taxon>
        <taxon>Spiralia</taxon>
        <taxon>Lophotrochozoa</taxon>
        <taxon>Mollusca</taxon>
        <taxon>Gastropoda</taxon>
        <taxon>Heterobranchia</taxon>
        <taxon>Euthyneura</taxon>
        <taxon>Tectipleura</taxon>
        <taxon>Aplysiida</taxon>
        <taxon>Aplysioidea</taxon>
        <taxon>Aplysiidae</taxon>
        <taxon>Aplysia</taxon>
    </lineage>
</organism>
<dbReference type="Gene3D" id="3.40.50.620">
    <property type="entry name" value="HUPs"/>
    <property type="match status" value="1"/>
</dbReference>
<dbReference type="PANTHER" id="PTHR46989">
    <property type="entry name" value="USP DOMAIN-CONTAINING PROTEIN"/>
    <property type="match status" value="1"/>
</dbReference>
<dbReference type="SUPFAM" id="SSF52402">
    <property type="entry name" value="Adenine nucleotide alpha hydrolases-like"/>
    <property type="match status" value="1"/>
</dbReference>
<evidence type="ECO:0000313" key="3">
    <source>
        <dbReference type="RefSeq" id="XP_035829222.1"/>
    </source>
</evidence>
<dbReference type="GeneID" id="101860065"/>